<protein>
    <submittedName>
        <fullName evidence="1">Uncharacterized protein</fullName>
    </submittedName>
</protein>
<accession>A0A3A9Z283</accession>
<comment type="caution">
    <text evidence="1">The sequence shown here is derived from an EMBL/GenBank/DDBJ whole genome shotgun (WGS) entry which is preliminary data.</text>
</comment>
<proteinExistence type="predicted"/>
<dbReference type="EMBL" id="RBAK01000011">
    <property type="protein sequence ID" value="RKN41457.1"/>
    <property type="molecule type" value="Genomic_DNA"/>
</dbReference>
<dbReference type="Proteomes" id="UP000281726">
    <property type="component" value="Unassembled WGS sequence"/>
</dbReference>
<gene>
    <name evidence="1" type="ORF">D7223_24295</name>
</gene>
<dbReference type="OrthoDB" id="361945at2"/>
<dbReference type="RefSeq" id="WP_120730749.1">
    <property type="nucleotide sequence ID" value="NZ_RBAK01000011.1"/>
</dbReference>
<organism evidence="1 2">
    <name type="scientific">Micromonospora endolithica</name>
    <dbReference type="NCBI Taxonomy" id="230091"/>
    <lineage>
        <taxon>Bacteria</taxon>
        <taxon>Bacillati</taxon>
        <taxon>Actinomycetota</taxon>
        <taxon>Actinomycetes</taxon>
        <taxon>Micromonosporales</taxon>
        <taxon>Micromonosporaceae</taxon>
        <taxon>Micromonospora</taxon>
    </lineage>
</organism>
<name>A0A3A9Z283_9ACTN</name>
<evidence type="ECO:0000313" key="2">
    <source>
        <dbReference type="Proteomes" id="UP000281726"/>
    </source>
</evidence>
<keyword evidence="2" id="KW-1185">Reference proteome</keyword>
<evidence type="ECO:0000313" key="1">
    <source>
        <dbReference type="EMBL" id="RKN41457.1"/>
    </source>
</evidence>
<sequence length="223" mass="24446">MPVTVHDVASALPDIAVLRQRCQALAMSDAIMSPEWESRYYSFDSRWAPGEQMASMRNGSGDAWSIVFSSAGAFIRGFDHESPMSPANNDDELWPGLVDAVPDVFSGCVAEPAFSFDGTLEATVCLWRQQGDDRWHAGELVFPAGDDPDGADRLFQVLVEGSPVAYQRFAEDYYETAVDVEAVGEIFALHPLTDDLVRRLNPDLVVADLGEDLAEIGYPSRPV</sequence>
<reference evidence="1 2" key="1">
    <citation type="journal article" date="2004" name="Syst. Appl. Microbiol.">
        <title>Cryptoendolithic actinomycetes from antarctic sandstone rock samples: Micromonospora endolithica sp. nov. and two isolates related to Micromonospora coerulea Jensen 1932.</title>
        <authorList>
            <person name="Hirsch P."/>
            <person name="Mevs U."/>
            <person name="Kroppenstedt R.M."/>
            <person name="Schumann P."/>
            <person name="Stackebrandt E."/>
        </authorList>
    </citation>
    <scope>NUCLEOTIDE SEQUENCE [LARGE SCALE GENOMIC DNA]</scope>
    <source>
        <strain evidence="1 2">JCM 12677</strain>
    </source>
</reference>
<dbReference type="AlphaFoldDB" id="A0A3A9Z283"/>